<dbReference type="EMBL" id="SRLO01014655">
    <property type="protein sequence ID" value="TNN24665.1"/>
    <property type="molecule type" value="Genomic_DNA"/>
</dbReference>
<protein>
    <submittedName>
        <fullName evidence="1">Uncharacterized protein</fullName>
    </submittedName>
</protein>
<gene>
    <name evidence="1" type="ORF">EYF80_065209</name>
</gene>
<accession>A0A4Z2E7B8</accession>
<dbReference type="Proteomes" id="UP000314294">
    <property type="component" value="Unassembled WGS sequence"/>
</dbReference>
<organism evidence="1 2">
    <name type="scientific">Liparis tanakae</name>
    <name type="common">Tanaka's snailfish</name>
    <dbReference type="NCBI Taxonomy" id="230148"/>
    <lineage>
        <taxon>Eukaryota</taxon>
        <taxon>Metazoa</taxon>
        <taxon>Chordata</taxon>
        <taxon>Craniata</taxon>
        <taxon>Vertebrata</taxon>
        <taxon>Euteleostomi</taxon>
        <taxon>Actinopterygii</taxon>
        <taxon>Neopterygii</taxon>
        <taxon>Teleostei</taxon>
        <taxon>Neoteleostei</taxon>
        <taxon>Acanthomorphata</taxon>
        <taxon>Eupercaria</taxon>
        <taxon>Perciformes</taxon>
        <taxon>Cottioidei</taxon>
        <taxon>Cottales</taxon>
        <taxon>Liparidae</taxon>
        <taxon>Liparis</taxon>
    </lineage>
</organism>
<keyword evidence="2" id="KW-1185">Reference proteome</keyword>
<sequence length="59" mass="6508">MLAPAVSEANNMRVHAGPAVREGHVSVDLPHHIFGQIRNTCELQPQHTIHNLMLASTKM</sequence>
<dbReference type="AlphaFoldDB" id="A0A4Z2E7B8"/>
<comment type="caution">
    <text evidence="1">The sequence shown here is derived from an EMBL/GenBank/DDBJ whole genome shotgun (WGS) entry which is preliminary data.</text>
</comment>
<evidence type="ECO:0000313" key="1">
    <source>
        <dbReference type="EMBL" id="TNN24665.1"/>
    </source>
</evidence>
<reference evidence="1 2" key="1">
    <citation type="submission" date="2019-03" db="EMBL/GenBank/DDBJ databases">
        <title>First draft genome of Liparis tanakae, snailfish: a comprehensive survey of snailfish specific genes.</title>
        <authorList>
            <person name="Kim W."/>
            <person name="Song I."/>
            <person name="Jeong J.-H."/>
            <person name="Kim D."/>
            <person name="Kim S."/>
            <person name="Ryu S."/>
            <person name="Song J.Y."/>
            <person name="Lee S.K."/>
        </authorList>
    </citation>
    <scope>NUCLEOTIDE SEQUENCE [LARGE SCALE GENOMIC DNA]</scope>
    <source>
        <tissue evidence="1">Muscle</tissue>
    </source>
</reference>
<name>A0A4Z2E7B8_9TELE</name>
<evidence type="ECO:0000313" key="2">
    <source>
        <dbReference type="Proteomes" id="UP000314294"/>
    </source>
</evidence>
<proteinExistence type="predicted"/>